<dbReference type="GO" id="GO:0009887">
    <property type="term" value="P:animal organ morphogenesis"/>
    <property type="evidence" value="ECO:0007669"/>
    <property type="project" value="UniProtKB-ARBA"/>
</dbReference>
<keyword evidence="3" id="KW-0732">Signal</keyword>
<dbReference type="SMART" id="SM00179">
    <property type="entry name" value="EGF_CA"/>
    <property type="match status" value="1"/>
</dbReference>
<dbReference type="CDD" id="cd00110">
    <property type="entry name" value="LamG"/>
    <property type="match status" value="1"/>
</dbReference>
<feature type="domain" description="EGF-like" evidence="12">
    <location>
        <begin position="374"/>
        <end position="410"/>
    </location>
</feature>
<dbReference type="FunFam" id="2.10.25.10:FF:000122">
    <property type="entry name" value="Protein crumbs homolog 2"/>
    <property type="match status" value="1"/>
</dbReference>
<keyword evidence="4" id="KW-0677">Repeat</keyword>
<evidence type="ECO:0000256" key="1">
    <source>
        <dbReference type="ARBA" id="ARBA00022536"/>
    </source>
</evidence>
<dbReference type="Gene3D" id="2.10.25.10">
    <property type="entry name" value="Laminin"/>
    <property type="match status" value="2"/>
</dbReference>
<keyword evidence="14" id="KW-1185">Reference proteome</keyword>
<dbReference type="PROSITE" id="PS50026">
    <property type="entry name" value="EGF_3"/>
    <property type="match status" value="1"/>
</dbReference>
<dbReference type="CDD" id="cd00054">
    <property type="entry name" value="EGF_CA"/>
    <property type="match status" value="1"/>
</dbReference>
<dbReference type="InterPro" id="IPR001881">
    <property type="entry name" value="EGF-like_Ca-bd_dom"/>
</dbReference>
<dbReference type="PROSITE" id="PS00022">
    <property type="entry name" value="EGF_1"/>
    <property type="match status" value="2"/>
</dbReference>
<dbReference type="Pfam" id="PF02210">
    <property type="entry name" value="Laminin_G_2"/>
    <property type="match status" value="1"/>
</dbReference>
<dbReference type="Pfam" id="PF01049">
    <property type="entry name" value="CADH_Y-type_LIR"/>
    <property type="match status" value="1"/>
</dbReference>
<feature type="region of interest" description="Disordered" evidence="10">
    <location>
        <begin position="537"/>
        <end position="558"/>
    </location>
</feature>
<dbReference type="SUPFAM" id="SSF49899">
    <property type="entry name" value="Concanavalin A-like lectins/glucanases"/>
    <property type="match status" value="1"/>
</dbReference>
<evidence type="ECO:0000256" key="6">
    <source>
        <dbReference type="ARBA" id="ARBA00023157"/>
    </source>
</evidence>
<keyword evidence="7" id="KW-0325">Glycoprotein</keyword>
<evidence type="ECO:0000256" key="9">
    <source>
        <dbReference type="RuleBase" id="RU004357"/>
    </source>
</evidence>
<comment type="function">
    <text evidence="9">Cadherins are calcium-dependent cell adhesion proteins.</text>
</comment>
<dbReference type="GO" id="GO:0007156">
    <property type="term" value="P:homophilic cell adhesion via plasma membrane adhesion molecules"/>
    <property type="evidence" value="ECO:0007669"/>
    <property type="project" value="InterPro"/>
</dbReference>
<keyword evidence="1 8" id="KW-0245">EGF-like domain</keyword>
<evidence type="ECO:0000259" key="11">
    <source>
        <dbReference type="PROSITE" id="PS50025"/>
    </source>
</evidence>
<dbReference type="PROSITE" id="PS50025">
    <property type="entry name" value="LAM_G_DOMAIN"/>
    <property type="match status" value="1"/>
</dbReference>
<dbReference type="SUPFAM" id="SSF57196">
    <property type="entry name" value="EGF/Laminin"/>
    <property type="match status" value="2"/>
</dbReference>
<accession>A0A3R7PD93</accession>
<dbReference type="InterPro" id="IPR000152">
    <property type="entry name" value="EGF-type_Asp/Asn_hydroxyl_site"/>
</dbReference>
<dbReference type="Gene3D" id="4.10.900.10">
    <property type="entry name" value="TCF3-CBD (Catenin binding domain)"/>
    <property type="match status" value="1"/>
</dbReference>
<evidence type="ECO:0000256" key="10">
    <source>
        <dbReference type="SAM" id="MobiDB-lite"/>
    </source>
</evidence>
<evidence type="ECO:0000313" key="13">
    <source>
        <dbReference type="EMBL" id="ROT67247.1"/>
    </source>
</evidence>
<dbReference type="AlphaFoldDB" id="A0A3R7PD93"/>
<feature type="compositionally biased region" description="Polar residues" evidence="10">
    <location>
        <begin position="596"/>
        <end position="605"/>
    </location>
</feature>
<dbReference type="InterPro" id="IPR018097">
    <property type="entry name" value="EGF_Ca-bd_CS"/>
</dbReference>
<dbReference type="PROSITE" id="PS01187">
    <property type="entry name" value="EGF_CA"/>
    <property type="match status" value="1"/>
</dbReference>
<feature type="compositionally biased region" description="Low complexity" evidence="10">
    <location>
        <begin position="575"/>
        <end position="595"/>
    </location>
</feature>
<sequence>MALIKLQDLGAPPRAAAARPAAGPRSGRAGRGAGECGLRGACVGGLRQPECECLPGWAGPGCATPTPPVALGAASYVKVALSFTPSPWSVGVQLRVRTHGARDGLLLLLAAHPATRPHAADIQSLGQGLSRRLSWIPDGFPSVSPRSPPGVLKAFLWLLKRPTDITDKIVREASLPTLSLVPLTPTAARGRGVRVCSGAGVGGAAAEACVDGRPLGDGEWHTVSAERHAHNLLVGVDDGDAWRSNASLITLEEAEGGPGRRRPPALDVDKQEGVVVGGLPVFEEAGLVSVRADLREACVADIRVCGRPLPVPPASNSSTWGQVTMAEGVHGDCAAVDACANTTCAAPLTCATTWGKPTCSCGPGQHLAERTCIDIDECTWGPCLHGGTCYNTQPGFTCECAPAYTGQHCQWALADRQTDVLAAPAAIVGLTVSCLVLEVQSTSLTSEVKAGGHGEVTTTPATTSSPRLVRTGLRHDPLVPNDDLRAYAYEGDGSSSGSLTSTISRLRLEDSDEGDIRPLVPEFFEVMDLLRNLPEATSTLKQRRKPPSPVAETRPTDTTIITTTTTTTTIVSALPSGETTRGSSGSCSSGSPASTVVENELSTLC</sequence>
<dbReference type="STRING" id="6689.A0A3R7PD93"/>
<dbReference type="InterPro" id="IPR001791">
    <property type="entry name" value="Laminin_G"/>
</dbReference>
<keyword evidence="5" id="KW-0472">Membrane</keyword>
<keyword evidence="5" id="KW-1133">Transmembrane helix</keyword>
<dbReference type="InterPro" id="IPR051830">
    <property type="entry name" value="NOTCH_homolog"/>
</dbReference>
<name>A0A3R7PD93_PENVA</name>
<reference evidence="13 14" key="2">
    <citation type="submission" date="2019-01" db="EMBL/GenBank/DDBJ databases">
        <title>The decoding of complex shrimp genome reveals the adaptation for benthos swimmer, frequently molting mechanism and breeding impact on genome.</title>
        <authorList>
            <person name="Sun Y."/>
            <person name="Gao Y."/>
            <person name="Yu Y."/>
        </authorList>
    </citation>
    <scope>NUCLEOTIDE SEQUENCE [LARGE SCALE GENOMIC DNA]</scope>
    <source>
        <tissue evidence="13">Muscle</tissue>
    </source>
</reference>
<evidence type="ECO:0000259" key="12">
    <source>
        <dbReference type="PROSITE" id="PS50026"/>
    </source>
</evidence>
<dbReference type="Gene3D" id="2.60.120.200">
    <property type="match status" value="1"/>
</dbReference>
<feature type="disulfide bond" evidence="8">
    <location>
        <begin position="400"/>
        <end position="409"/>
    </location>
</feature>
<dbReference type="PANTHER" id="PTHR24033:SF151">
    <property type="entry name" value="NOTCH 2"/>
    <property type="match status" value="1"/>
</dbReference>
<evidence type="ECO:0000256" key="4">
    <source>
        <dbReference type="ARBA" id="ARBA00022737"/>
    </source>
</evidence>
<dbReference type="GO" id="GO:0005509">
    <property type="term" value="F:calcium ion binding"/>
    <property type="evidence" value="ECO:0007669"/>
    <property type="project" value="InterPro"/>
</dbReference>
<dbReference type="InterPro" id="IPR013320">
    <property type="entry name" value="ConA-like_dom_sf"/>
</dbReference>
<protein>
    <submittedName>
        <fullName evidence="13">Putative neural-cadherin</fullName>
    </submittedName>
</protein>
<evidence type="ECO:0000256" key="8">
    <source>
        <dbReference type="PROSITE-ProRule" id="PRU00076"/>
    </source>
</evidence>
<dbReference type="InterPro" id="IPR027397">
    <property type="entry name" value="Catenin-bd_sf"/>
</dbReference>
<dbReference type="PROSITE" id="PS01186">
    <property type="entry name" value="EGF_2"/>
    <property type="match status" value="1"/>
</dbReference>
<evidence type="ECO:0000256" key="5">
    <source>
        <dbReference type="ARBA" id="ARBA00022989"/>
    </source>
</evidence>
<dbReference type="Proteomes" id="UP000283509">
    <property type="component" value="Unassembled WGS sequence"/>
</dbReference>
<keyword evidence="2" id="KW-0812">Transmembrane</keyword>
<dbReference type="PANTHER" id="PTHR24033">
    <property type="entry name" value="EGF-LIKE DOMAIN-CONTAINING PROTEIN"/>
    <property type="match status" value="1"/>
</dbReference>
<evidence type="ECO:0000256" key="7">
    <source>
        <dbReference type="ARBA" id="ARBA00023180"/>
    </source>
</evidence>
<gene>
    <name evidence="13" type="ORF">C7M84_014686</name>
</gene>
<dbReference type="PROSITE" id="PS00010">
    <property type="entry name" value="ASX_HYDROXYL"/>
    <property type="match status" value="1"/>
</dbReference>
<dbReference type="InterPro" id="IPR000742">
    <property type="entry name" value="EGF"/>
</dbReference>
<evidence type="ECO:0000256" key="2">
    <source>
        <dbReference type="ARBA" id="ARBA00022692"/>
    </source>
</evidence>
<evidence type="ECO:0000256" key="3">
    <source>
        <dbReference type="ARBA" id="ARBA00022729"/>
    </source>
</evidence>
<dbReference type="SMART" id="SM00181">
    <property type="entry name" value="EGF"/>
    <property type="match status" value="3"/>
</dbReference>
<keyword evidence="6 8" id="KW-1015">Disulfide bond</keyword>
<comment type="caution">
    <text evidence="13">The sequence shown here is derived from an EMBL/GenBank/DDBJ whole genome shotgun (WGS) entry which is preliminary data.</text>
</comment>
<reference evidence="13 14" key="1">
    <citation type="submission" date="2018-04" db="EMBL/GenBank/DDBJ databases">
        <authorList>
            <person name="Zhang X."/>
            <person name="Yuan J."/>
            <person name="Li F."/>
            <person name="Xiang J."/>
        </authorList>
    </citation>
    <scope>NUCLEOTIDE SEQUENCE [LARGE SCALE GENOMIC DNA]</scope>
    <source>
        <tissue evidence="13">Muscle</tissue>
    </source>
</reference>
<feature type="domain" description="Laminin G" evidence="11">
    <location>
        <begin position="66"/>
        <end position="333"/>
    </location>
</feature>
<proteinExistence type="predicted"/>
<dbReference type="InterPro" id="IPR000233">
    <property type="entry name" value="Cadherin_Y-type_LIR"/>
</dbReference>
<dbReference type="EMBL" id="QCYY01002829">
    <property type="protein sequence ID" value="ROT67247.1"/>
    <property type="molecule type" value="Genomic_DNA"/>
</dbReference>
<feature type="region of interest" description="Disordered" evidence="10">
    <location>
        <begin position="575"/>
        <end position="605"/>
    </location>
</feature>
<evidence type="ECO:0000313" key="14">
    <source>
        <dbReference type="Proteomes" id="UP000283509"/>
    </source>
</evidence>
<comment type="caution">
    <text evidence="8">Lacks conserved residue(s) required for the propagation of feature annotation.</text>
</comment>
<dbReference type="Pfam" id="PF00008">
    <property type="entry name" value="EGF"/>
    <property type="match status" value="1"/>
</dbReference>
<organism evidence="13 14">
    <name type="scientific">Penaeus vannamei</name>
    <name type="common">Whiteleg shrimp</name>
    <name type="synonym">Litopenaeus vannamei</name>
    <dbReference type="NCBI Taxonomy" id="6689"/>
    <lineage>
        <taxon>Eukaryota</taxon>
        <taxon>Metazoa</taxon>
        <taxon>Ecdysozoa</taxon>
        <taxon>Arthropoda</taxon>
        <taxon>Crustacea</taxon>
        <taxon>Multicrustacea</taxon>
        <taxon>Malacostraca</taxon>
        <taxon>Eumalacostraca</taxon>
        <taxon>Eucarida</taxon>
        <taxon>Decapoda</taxon>
        <taxon>Dendrobranchiata</taxon>
        <taxon>Penaeoidea</taxon>
        <taxon>Penaeidae</taxon>
        <taxon>Penaeus</taxon>
    </lineage>
</organism>
<dbReference type="OrthoDB" id="6370567at2759"/>